<evidence type="ECO:0000256" key="20">
    <source>
        <dbReference type="SAM" id="Phobius"/>
    </source>
</evidence>
<dbReference type="PRINTS" id="PR00023">
    <property type="entry name" value="ZPELLUCIDA"/>
</dbReference>
<sequence>MVWRWRRESVSLPCFRSTYRSIFLLFALGSSVNSLSLPQWKDPDFPVTVTCDENEVRLKFPSSFDMEKWQPSVVDTSGDKILNCTYALDSEKLIMKFPYEPCATSVFGGYQVTIRVQDNSTDIKSGMHHFSCPFMKTEIHEVSEVVVCTKDFVSFSFPYVFSKLADDDQKNASETGWIVKLGNGTRVHTLPLKDALIQGFSLLIDTRKITLDVPINATGVAHYVYSNIGYFNKDSFHFTLNITGFLGSVSTLTSMQGSSRLSTVELQLLFSIPGQKVTFFSQAVCASDLSVACNATHMTLTIPEFPGKLKSVDFGKSSIPEMQWHANGIDKEATNGLRLHFRKTLLKTKPSEKCPPYQFYFSSLKLNFYLQSDMVSLVIDPECHCESPVSIVADELCTQDGFMDFEVYSHQTKPALNLETLLVGNSSCQPNFKSQSQGLVRFHIPLNGCGTGQKFEGDKVIYENEIHALWKNLPPSIIFRDSEFRMTVRCYYTKGSVPLNANIKSLLSPVASVKPGPLMLVLQTYPDKSYQQPYRKDEYPLVRYLRQPIYMEVTVLNRNDPSIKLVLDDCWATSSRDPASVPQWHIVVDGCEYELDNYRTTFHPAGSSVVHPTHYQRFDVKTFAFVSEAQGLSSLIYFHCSALICNRGSLDSPLCSVTCPAPLRSKREAIKEDTMTVSLPGPILLLSDDSSLKDDMVPNRHEIAKDTASKTVTIVAALVGSVVIVGFIYYLHKERTMRLNH</sequence>
<dbReference type="InterPro" id="IPR057638">
    <property type="entry name" value="Ig_ZP2_2nd"/>
</dbReference>
<keyword evidence="2" id="KW-1003">Cell membrane</keyword>
<dbReference type="InterPro" id="IPR055355">
    <property type="entry name" value="ZP-C"/>
</dbReference>
<feature type="domain" description="ZP" evidence="21">
    <location>
        <begin position="396"/>
        <end position="662"/>
    </location>
</feature>
<accession>A0A061IAY5</accession>
<dbReference type="Gene3D" id="2.60.40.3210">
    <property type="entry name" value="Zona pellucida, ZP-N domain"/>
    <property type="match status" value="1"/>
</dbReference>
<dbReference type="InterPro" id="IPR048290">
    <property type="entry name" value="ZP_chr"/>
</dbReference>
<dbReference type="Pfam" id="PF23344">
    <property type="entry name" value="ZP-N"/>
    <property type="match status" value="1"/>
</dbReference>
<evidence type="ECO:0000256" key="16">
    <source>
        <dbReference type="ARBA" id="ARBA00042272"/>
    </source>
</evidence>
<keyword evidence="10" id="KW-0675">Receptor</keyword>
<organism evidence="22 23">
    <name type="scientific">Cricetulus griseus</name>
    <name type="common">Chinese hamster</name>
    <name type="synonym">Cricetulus barabensis griseus</name>
    <dbReference type="NCBI Taxonomy" id="10029"/>
    <lineage>
        <taxon>Eukaryota</taxon>
        <taxon>Metazoa</taxon>
        <taxon>Chordata</taxon>
        <taxon>Craniata</taxon>
        <taxon>Vertebrata</taxon>
        <taxon>Euteleostomi</taxon>
        <taxon>Mammalia</taxon>
        <taxon>Eutheria</taxon>
        <taxon>Euarchontoglires</taxon>
        <taxon>Glires</taxon>
        <taxon>Rodentia</taxon>
        <taxon>Myomorpha</taxon>
        <taxon>Muroidea</taxon>
        <taxon>Cricetidae</taxon>
        <taxon>Cricetinae</taxon>
        <taxon>Cricetulus</taxon>
    </lineage>
</organism>
<evidence type="ECO:0000256" key="3">
    <source>
        <dbReference type="ARBA" id="ARBA00022525"/>
    </source>
</evidence>
<dbReference type="InterPro" id="IPR051148">
    <property type="entry name" value="Zona_Pellucida_Domain_gp"/>
</dbReference>
<comment type="subunit">
    <text evidence="19">Can form homopolymers that assemble into long fibers (in vitro). Polymers of ZP2 and ZP3 organized into long filaments cross-linked by ZP1 homodimers. Interacts with ZP3.</text>
</comment>
<dbReference type="Pfam" id="PF23738">
    <property type="entry name" value="Ig_ZP2_N"/>
    <property type="match status" value="1"/>
</dbReference>
<proteinExistence type="inferred from homology"/>
<dbReference type="GO" id="GO:0035805">
    <property type="term" value="C:egg coat"/>
    <property type="evidence" value="ECO:0007669"/>
    <property type="project" value="UniProtKB-SubCell"/>
</dbReference>
<evidence type="ECO:0000256" key="10">
    <source>
        <dbReference type="ARBA" id="ARBA00023170"/>
    </source>
</evidence>
<dbReference type="PANTHER" id="PTHR23343">
    <property type="entry name" value="ZONA PELLUCIDA SPERM-BINDING PROTEIN"/>
    <property type="match status" value="1"/>
</dbReference>
<dbReference type="InterPro" id="IPR001507">
    <property type="entry name" value="ZP_dom"/>
</dbReference>
<dbReference type="InterPro" id="IPR017977">
    <property type="entry name" value="ZP_dom_CS"/>
</dbReference>
<dbReference type="FunFam" id="2.60.40.3210:FF:000006">
    <property type="entry name" value="Zona pellucida sperm-binding protein 2"/>
    <property type="match status" value="1"/>
</dbReference>
<evidence type="ECO:0000256" key="9">
    <source>
        <dbReference type="ARBA" id="ARBA00023157"/>
    </source>
</evidence>
<keyword evidence="8 20" id="KW-0472">Membrane</keyword>
<evidence type="ECO:0000256" key="13">
    <source>
        <dbReference type="ARBA" id="ARBA00024183"/>
    </source>
</evidence>
<dbReference type="Proteomes" id="UP000030759">
    <property type="component" value="Unassembled WGS sequence"/>
</dbReference>
<gene>
    <name evidence="22" type="ORF">H671_3g9138</name>
</gene>
<comment type="function">
    <text evidence="18">Component of the zona pellucida, an extracellular matrix surrounding oocytes which mediates sperm binding, induction of the acrosome reaction and prevents post-fertilization polyspermy. The zona pellucida is composed of 3 to 4 glycoproteins, ZP1, ZP2, ZP3, and ZP4. ZP2 may act as a secondary sperm receptor.</text>
</comment>
<keyword evidence="6 20" id="KW-0812">Transmembrane</keyword>
<evidence type="ECO:0000256" key="2">
    <source>
        <dbReference type="ARBA" id="ARBA00022475"/>
    </source>
</evidence>
<keyword evidence="12" id="KW-0278">Fertilization</keyword>
<evidence type="ECO:0000256" key="11">
    <source>
        <dbReference type="ARBA" id="ARBA00023180"/>
    </source>
</evidence>
<dbReference type="EMBL" id="KE671586">
    <property type="protein sequence ID" value="ERE80060.1"/>
    <property type="molecule type" value="Genomic_DNA"/>
</dbReference>
<dbReference type="PANTHER" id="PTHR23343:SF4">
    <property type="entry name" value="ZONA PELLUCIDA SPERM-BINDING PROTEIN 2"/>
    <property type="match status" value="1"/>
</dbReference>
<keyword evidence="9" id="KW-1015">Disulfide bond</keyword>
<dbReference type="FunFam" id="2.60.40.4100:FF:000004">
    <property type="entry name" value="Zona pellucida sperm-binding protein 2"/>
    <property type="match status" value="1"/>
</dbReference>
<feature type="transmembrane region" description="Helical" evidence="20">
    <location>
        <begin position="712"/>
        <end position="731"/>
    </location>
</feature>
<dbReference type="GO" id="GO:0035804">
    <property type="term" value="F:structural constituent of egg coat"/>
    <property type="evidence" value="ECO:0007669"/>
    <property type="project" value="TreeGrafter"/>
</dbReference>
<comment type="subcellular location">
    <subcellularLocation>
        <location evidence="1">Cell membrane</location>
        <topology evidence="1">Single-pass type I membrane protein</topology>
    </subcellularLocation>
    <subcellularLocation>
        <location evidence="13">Zona pellucida</location>
    </subcellularLocation>
</comment>
<protein>
    <recommendedName>
        <fullName evidence="15">Zona pellucida sperm-binding protein 2</fullName>
    </recommendedName>
    <alternativeName>
        <fullName evidence="17">Zona pellucida glycoprotein 2</fullName>
    </alternativeName>
    <alternativeName>
        <fullName evidence="16">Zona pellucida protein A</fullName>
    </alternativeName>
</protein>
<dbReference type="GO" id="GO:0060468">
    <property type="term" value="P:prevention of polyspermy"/>
    <property type="evidence" value="ECO:0007669"/>
    <property type="project" value="TreeGrafter"/>
</dbReference>
<evidence type="ECO:0000259" key="21">
    <source>
        <dbReference type="PROSITE" id="PS51034"/>
    </source>
</evidence>
<dbReference type="GO" id="GO:0032190">
    <property type="term" value="F:acrosin binding"/>
    <property type="evidence" value="ECO:0007669"/>
    <property type="project" value="TreeGrafter"/>
</dbReference>
<dbReference type="GO" id="GO:0007339">
    <property type="term" value="P:binding of sperm to zona pellucida"/>
    <property type="evidence" value="ECO:0007669"/>
    <property type="project" value="TreeGrafter"/>
</dbReference>
<keyword evidence="4" id="KW-0272">Extracellular matrix</keyword>
<evidence type="ECO:0000256" key="1">
    <source>
        <dbReference type="ARBA" id="ARBA00004251"/>
    </source>
</evidence>
<dbReference type="InterPro" id="IPR042235">
    <property type="entry name" value="ZP-C_dom"/>
</dbReference>
<evidence type="ECO:0000256" key="19">
    <source>
        <dbReference type="ARBA" id="ARBA00046716"/>
    </source>
</evidence>
<dbReference type="PROSITE" id="PS51034">
    <property type="entry name" value="ZP_2"/>
    <property type="match status" value="1"/>
</dbReference>
<dbReference type="GO" id="GO:0005886">
    <property type="term" value="C:plasma membrane"/>
    <property type="evidence" value="ECO:0007669"/>
    <property type="project" value="UniProtKB-SubCell"/>
</dbReference>
<dbReference type="AlphaFoldDB" id="A0A061IAY5"/>
<evidence type="ECO:0000256" key="6">
    <source>
        <dbReference type="ARBA" id="ARBA00022692"/>
    </source>
</evidence>
<evidence type="ECO:0000256" key="14">
    <source>
        <dbReference type="ARBA" id="ARBA00038403"/>
    </source>
</evidence>
<dbReference type="Pfam" id="PF00100">
    <property type="entry name" value="Zona_pellucida"/>
    <property type="match status" value="1"/>
</dbReference>
<evidence type="ECO:0000256" key="4">
    <source>
        <dbReference type="ARBA" id="ARBA00022530"/>
    </source>
</evidence>
<evidence type="ECO:0000256" key="5">
    <source>
        <dbReference type="ARBA" id="ARBA00022685"/>
    </source>
</evidence>
<evidence type="ECO:0000313" key="22">
    <source>
        <dbReference type="EMBL" id="ERE80060.1"/>
    </source>
</evidence>
<comment type="similarity">
    <text evidence="14">Belongs to the ZP domain family. ZPA subfamily.</text>
</comment>
<evidence type="ECO:0000256" key="8">
    <source>
        <dbReference type="ARBA" id="ARBA00023136"/>
    </source>
</evidence>
<name>A0A061IAY5_CRIGR</name>
<dbReference type="Pfam" id="PF23736">
    <property type="entry name" value="Ig_ZP2"/>
    <property type="match status" value="1"/>
</dbReference>
<keyword evidence="5" id="KW-0165">Cleavage on pair of basic residues</keyword>
<dbReference type="Gene3D" id="2.60.40.4100">
    <property type="entry name" value="Zona pellucida, ZP-C domain"/>
    <property type="match status" value="1"/>
</dbReference>
<evidence type="ECO:0000256" key="12">
    <source>
        <dbReference type="ARBA" id="ARBA00023279"/>
    </source>
</evidence>
<dbReference type="PROSITE" id="PS00682">
    <property type="entry name" value="ZP_1"/>
    <property type="match status" value="1"/>
</dbReference>
<keyword evidence="3" id="KW-0964">Secreted</keyword>
<keyword evidence="11" id="KW-0325">Glycoprotein</keyword>
<evidence type="ECO:0000256" key="18">
    <source>
        <dbReference type="ARBA" id="ARBA00046021"/>
    </source>
</evidence>
<dbReference type="Pfam" id="PF23740">
    <property type="entry name" value="Ig_ZP2_3rd"/>
    <property type="match status" value="1"/>
</dbReference>
<dbReference type="InterPro" id="IPR055356">
    <property type="entry name" value="ZP-N"/>
</dbReference>
<keyword evidence="7 20" id="KW-1133">Transmembrane helix</keyword>
<evidence type="ECO:0000256" key="7">
    <source>
        <dbReference type="ARBA" id="ARBA00022989"/>
    </source>
</evidence>
<evidence type="ECO:0000256" key="15">
    <source>
        <dbReference type="ARBA" id="ARBA00040237"/>
    </source>
</evidence>
<dbReference type="SMART" id="SM00241">
    <property type="entry name" value="ZP"/>
    <property type="match status" value="1"/>
</dbReference>
<evidence type="ECO:0000313" key="23">
    <source>
        <dbReference type="Proteomes" id="UP000030759"/>
    </source>
</evidence>
<dbReference type="InterPro" id="IPR057636">
    <property type="entry name" value="Ig_ZP2_3rd"/>
</dbReference>
<reference evidence="23" key="1">
    <citation type="journal article" date="2013" name="Nat. Biotechnol.">
        <title>Chinese hamster genome sequenced from sorted chromosomes.</title>
        <authorList>
            <person name="Brinkrolf K."/>
            <person name="Rupp O."/>
            <person name="Laux H."/>
            <person name="Kollin F."/>
            <person name="Ernst W."/>
            <person name="Linke B."/>
            <person name="Kofler R."/>
            <person name="Romand S."/>
            <person name="Hesse F."/>
            <person name="Budach W.E."/>
            <person name="Galosy S."/>
            <person name="Muller D."/>
            <person name="Noll T."/>
            <person name="Wienberg J."/>
            <person name="Jostock T."/>
            <person name="Leonard M."/>
            <person name="Grillari J."/>
            <person name="Tauch A."/>
            <person name="Goesmann A."/>
            <person name="Helk B."/>
            <person name="Mott J.E."/>
            <person name="Puhler A."/>
            <person name="Borth N."/>
        </authorList>
    </citation>
    <scope>NUCLEOTIDE SEQUENCE [LARGE SCALE GENOMIC DNA]</scope>
    <source>
        <strain evidence="23">17A/GY</strain>
    </source>
</reference>
<evidence type="ECO:0000256" key="17">
    <source>
        <dbReference type="ARBA" id="ARBA00042572"/>
    </source>
</evidence>
<dbReference type="InterPro" id="IPR057637">
    <property type="entry name" value="Ig_ZP2_1st"/>
</dbReference>